<name>A0A1B7IX03_9ENTR</name>
<organism evidence="1 2">
    <name type="scientific">Buttiauxella brennerae ATCC 51605</name>
    <dbReference type="NCBI Taxonomy" id="1354251"/>
    <lineage>
        <taxon>Bacteria</taxon>
        <taxon>Pseudomonadati</taxon>
        <taxon>Pseudomonadota</taxon>
        <taxon>Gammaproteobacteria</taxon>
        <taxon>Enterobacterales</taxon>
        <taxon>Enterobacteriaceae</taxon>
        <taxon>Buttiauxella</taxon>
    </lineage>
</organism>
<evidence type="ECO:0000313" key="1">
    <source>
        <dbReference type="EMBL" id="OAT34501.1"/>
    </source>
</evidence>
<sequence length="37" mass="4069">MQAVAHVTVIVYGVLLLAHKVPAIYHCCGKLLFDCKN</sequence>
<protein>
    <submittedName>
        <fullName evidence="1">Uncharacterized protein</fullName>
    </submittedName>
</protein>
<comment type="caution">
    <text evidence="1">The sequence shown here is derived from an EMBL/GenBank/DDBJ whole genome shotgun (WGS) entry which is preliminary data.</text>
</comment>
<accession>A0A1B7IX03</accession>
<dbReference type="Proteomes" id="UP000078410">
    <property type="component" value="Unassembled WGS sequence"/>
</dbReference>
<dbReference type="PATRIC" id="fig|1354251.4.peg.220"/>
<proteinExistence type="predicted"/>
<gene>
    <name evidence="1" type="ORF">M975_0215</name>
</gene>
<dbReference type="EMBL" id="LXER01000005">
    <property type="protein sequence ID" value="OAT34501.1"/>
    <property type="molecule type" value="Genomic_DNA"/>
</dbReference>
<dbReference type="AlphaFoldDB" id="A0A1B7IX03"/>
<reference evidence="1 2" key="1">
    <citation type="submission" date="2016-04" db="EMBL/GenBank/DDBJ databases">
        <title>ATOL: Assembling a taxonomically balanced genome-scale reconstruction of the evolutionary history of the Enterobacteriaceae.</title>
        <authorList>
            <person name="Plunkett G.III."/>
            <person name="Neeno-Eckwall E.C."/>
            <person name="Glasner J.D."/>
            <person name="Perna N.T."/>
        </authorList>
    </citation>
    <scope>NUCLEOTIDE SEQUENCE [LARGE SCALE GENOMIC DNA]</scope>
    <source>
        <strain evidence="1 2">ATCC 51605</strain>
    </source>
</reference>
<evidence type="ECO:0000313" key="2">
    <source>
        <dbReference type="Proteomes" id="UP000078410"/>
    </source>
</evidence>
<keyword evidence="2" id="KW-1185">Reference proteome</keyword>